<protein>
    <submittedName>
        <fullName evidence="2">Capsid/spike protein, ssDNA virus</fullName>
    </submittedName>
</protein>
<name>A0A5E4MNP8_9HEMI</name>
<dbReference type="AlphaFoldDB" id="A0A5E4MNP8"/>
<sequence>MMFPQVAVPQINVRKVRCYKYPKEAKTFPGTGDNSDMDPDTGSPSIENAVIPRLIDDKAGCRMVFRKHHSFISYGLVWTSIKDTASDNMAFGTSSLMSIPVDRPFFIYPLSFRI</sequence>
<dbReference type="SUPFAM" id="SSF88645">
    <property type="entry name" value="ssDNA viruses"/>
    <property type="match status" value="1"/>
</dbReference>
<proteinExistence type="predicted"/>
<gene>
    <name evidence="2" type="ORF">CINCED_3A012226</name>
</gene>
<evidence type="ECO:0000256" key="1">
    <source>
        <dbReference type="SAM" id="MobiDB-lite"/>
    </source>
</evidence>
<organism evidence="2 3">
    <name type="scientific">Cinara cedri</name>
    <dbReference type="NCBI Taxonomy" id="506608"/>
    <lineage>
        <taxon>Eukaryota</taxon>
        <taxon>Metazoa</taxon>
        <taxon>Ecdysozoa</taxon>
        <taxon>Arthropoda</taxon>
        <taxon>Hexapoda</taxon>
        <taxon>Insecta</taxon>
        <taxon>Pterygota</taxon>
        <taxon>Neoptera</taxon>
        <taxon>Paraneoptera</taxon>
        <taxon>Hemiptera</taxon>
        <taxon>Sternorrhyncha</taxon>
        <taxon>Aphidomorpha</taxon>
        <taxon>Aphidoidea</taxon>
        <taxon>Aphididae</taxon>
        <taxon>Lachninae</taxon>
        <taxon>Cinara</taxon>
    </lineage>
</organism>
<reference evidence="2 3" key="1">
    <citation type="submission" date="2019-08" db="EMBL/GenBank/DDBJ databases">
        <authorList>
            <person name="Alioto T."/>
            <person name="Alioto T."/>
            <person name="Gomez Garrido J."/>
        </authorList>
    </citation>
    <scope>NUCLEOTIDE SEQUENCE [LARGE SCALE GENOMIC DNA]</scope>
</reference>
<keyword evidence="3" id="KW-1185">Reference proteome</keyword>
<evidence type="ECO:0000313" key="3">
    <source>
        <dbReference type="Proteomes" id="UP000325440"/>
    </source>
</evidence>
<feature type="region of interest" description="Disordered" evidence="1">
    <location>
        <begin position="24"/>
        <end position="43"/>
    </location>
</feature>
<dbReference type="InterPro" id="IPR016184">
    <property type="entry name" value="Capsid/spike_ssDNA_virus"/>
</dbReference>
<dbReference type="OrthoDB" id="6613750at2759"/>
<dbReference type="Proteomes" id="UP000325440">
    <property type="component" value="Unassembled WGS sequence"/>
</dbReference>
<accession>A0A5E4MNP8</accession>
<dbReference type="EMBL" id="CABPRJ010000964">
    <property type="protein sequence ID" value="VVC33151.1"/>
    <property type="molecule type" value="Genomic_DNA"/>
</dbReference>
<evidence type="ECO:0000313" key="2">
    <source>
        <dbReference type="EMBL" id="VVC33151.1"/>
    </source>
</evidence>